<feature type="coiled-coil region" evidence="1">
    <location>
        <begin position="32"/>
        <end position="68"/>
    </location>
</feature>
<name>A0A1B6ERV6_9HEMI</name>
<reference evidence="2" key="1">
    <citation type="submission" date="2015-11" db="EMBL/GenBank/DDBJ databases">
        <title>De novo transcriptome assembly of four potential Pierce s Disease insect vectors from Arizona vineyards.</title>
        <authorList>
            <person name="Tassone E.E."/>
        </authorList>
    </citation>
    <scope>NUCLEOTIDE SEQUENCE</scope>
</reference>
<proteinExistence type="predicted"/>
<feature type="non-terminal residue" evidence="2">
    <location>
        <position position="100"/>
    </location>
</feature>
<accession>A0A1B6ERV6</accession>
<organism evidence="2">
    <name type="scientific">Cuerna arida</name>
    <dbReference type="NCBI Taxonomy" id="1464854"/>
    <lineage>
        <taxon>Eukaryota</taxon>
        <taxon>Metazoa</taxon>
        <taxon>Ecdysozoa</taxon>
        <taxon>Arthropoda</taxon>
        <taxon>Hexapoda</taxon>
        <taxon>Insecta</taxon>
        <taxon>Pterygota</taxon>
        <taxon>Neoptera</taxon>
        <taxon>Paraneoptera</taxon>
        <taxon>Hemiptera</taxon>
        <taxon>Auchenorrhyncha</taxon>
        <taxon>Membracoidea</taxon>
        <taxon>Cicadellidae</taxon>
        <taxon>Cicadellinae</taxon>
        <taxon>Proconiini</taxon>
        <taxon>Cuerna</taxon>
    </lineage>
</organism>
<dbReference type="AlphaFoldDB" id="A0A1B6ERV6"/>
<sequence>VTFDTFKNRAVTTLKELKHPDGISRPLNEFGAKKANKVKDREMLKKKKLKKQMRLKELEDEREVDKKKWVSFFSKNVRKKSTGVVKKSIFAAPDTVTGRV</sequence>
<feature type="non-terminal residue" evidence="2">
    <location>
        <position position="1"/>
    </location>
</feature>
<dbReference type="EMBL" id="GECZ01029083">
    <property type="protein sequence ID" value="JAS40686.1"/>
    <property type="molecule type" value="Transcribed_RNA"/>
</dbReference>
<evidence type="ECO:0000256" key="1">
    <source>
        <dbReference type="SAM" id="Coils"/>
    </source>
</evidence>
<protein>
    <submittedName>
        <fullName evidence="2">Uncharacterized protein</fullName>
    </submittedName>
</protein>
<gene>
    <name evidence="2" type="ORF">g.46145</name>
</gene>
<evidence type="ECO:0000313" key="2">
    <source>
        <dbReference type="EMBL" id="JAS40686.1"/>
    </source>
</evidence>
<keyword evidence="1" id="KW-0175">Coiled coil</keyword>